<dbReference type="EnsemblMetazoa" id="XM_021040829.2">
    <property type="protein sequence ID" value="XP_020896488.1"/>
    <property type="gene ID" value="LOC110235374"/>
</dbReference>
<sequence length="352" mass="40637">MRGMARQRRVNLRNNLFRLVRNKKCVLLLFFVPFMILFGINSRPCNQQPAPATSLSILACYKGQEEQSQMYNPSTTFSEGTNFPIITPHIQPIISDKNLYVVVVVNSGSENGIHRLLRKAIRESWGKDTENNCTIKWSLFFSLGLSQDENSNANNRLEARENNDLIIGQFKDNYKNIPIKTFMAHWWAFNTFSCRYVLKTDDDVYVRVNKLLHWLHNAGSPGRFYGGLVHSTLIITRNPRSKWYISREQFNESSWPPFCHGAFHVLSTDVLPAFFYYTQLRQPFHTDDAYIGVAARDLGIRVTRLRGLMLHMPKTDCQFLDKTAIGHAISPANMLKIHKKFDSLALRKDIKC</sequence>
<evidence type="ECO:0000256" key="1">
    <source>
        <dbReference type="ARBA" id="ARBA00004323"/>
    </source>
</evidence>
<evidence type="ECO:0000313" key="11">
    <source>
        <dbReference type="EnsemblMetazoa" id="XP_020896488.1"/>
    </source>
</evidence>
<keyword evidence="12" id="KW-1185">Reference proteome</keyword>
<organism evidence="11 12">
    <name type="scientific">Exaiptasia diaphana</name>
    <name type="common">Tropical sea anemone</name>
    <name type="synonym">Aiptasia pulchella</name>
    <dbReference type="NCBI Taxonomy" id="2652724"/>
    <lineage>
        <taxon>Eukaryota</taxon>
        <taxon>Metazoa</taxon>
        <taxon>Cnidaria</taxon>
        <taxon>Anthozoa</taxon>
        <taxon>Hexacorallia</taxon>
        <taxon>Actiniaria</taxon>
        <taxon>Aiptasiidae</taxon>
        <taxon>Exaiptasia</taxon>
    </lineage>
</organism>
<evidence type="ECO:0000313" key="12">
    <source>
        <dbReference type="Proteomes" id="UP000887567"/>
    </source>
</evidence>
<dbReference type="KEGG" id="epa:110235374"/>
<evidence type="ECO:0000256" key="10">
    <source>
        <dbReference type="RuleBase" id="RU363063"/>
    </source>
</evidence>
<keyword evidence="9" id="KW-0472">Membrane</keyword>
<dbReference type="GeneID" id="110235374"/>
<reference evidence="11" key="1">
    <citation type="submission" date="2022-11" db="UniProtKB">
        <authorList>
            <consortium name="EnsemblMetazoa"/>
        </authorList>
    </citation>
    <scope>IDENTIFICATION</scope>
</reference>
<dbReference type="EC" id="2.4.1.-" evidence="10"/>
<evidence type="ECO:0000256" key="6">
    <source>
        <dbReference type="ARBA" id="ARBA00022968"/>
    </source>
</evidence>
<accession>A0A913WZG9</accession>
<dbReference type="AlphaFoldDB" id="A0A913WZG9"/>
<evidence type="ECO:0000256" key="3">
    <source>
        <dbReference type="ARBA" id="ARBA00022676"/>
    </source>
</evidence>
<proteinExistence type="inferred from homology"/>
<dbReference type="GO" id="GO:0016758">
    <property type="term" value="F:hexosyltransferase activity"/>
    <property type="evidence" value="ECO:0007669"/>
    <property type="project" value="InterPro"/>
</dbReference>
<dbReference type="GO" id="GO:0000139">
    <property type="term" value="C:Golgi membrane"/>
    <property type="evidence" value="ECO:0007669"/>
    <property type="project" value="UniProtKB-SubCell"/>
</dbReference>
<evidence type="ECO:0000256" key="9">
    <source>
        <dbReference type="ARBA" id="ARBA00023136"/>
    </source>
</evidence>
<dbReference type="PANTHER" id="PTHR11214:SF376">
    <property type="entry name" value="HEXOSYLTRANSFERASE"/>
    <property type="match status" value="1"/>
</dbReference>
<name>A0A913WZG9_EXADI</name>
<evidence type="ECO:0000256" key="5">
    <source>
        <dbReference type="ARBA" id="ARBA00022692"/>
    </source>
</evidence>
<keyword evidence="3 10" id="KW-0328">Glycosyltransferase</keyword>
<comment type="similarity">
    <text evidence="2 10">Belongs to the glycosyltransferase 31 family.</text>
</comment>
<dbReference type="InterPro" id="IPR002659">
    <property type="entry name" value="Glyco_trans_31"/>
</dbReference>
<keyword evidence="6" id="KW-0735">Signal-anchor</keyword>
<evidence type="ECO:0000256" key="2">
    <source>
        <dbReference type="ARBA" id="ARBA00008661"/>
    </source>
</evidence>
<comment type="subcellular location">
    <subcellularLocation>
        <location evidence="1 10">Golgi apparatus membrane</location>
        <topology evidence="1 10">Single-pass type II membrane protein</topology>
    </subcellularLocation>
</comment>
<keyword evidence="5" id="KW-0812">Transmembrane</keyword>
<keyword evidence="8 10" id="KW-0333">Golgi apparatus</keyword>
<dbReference type="Gene3D" id="3.90.550.50">
    <property type="match status" value="1"/>
</dbReference>
<evidence type="ECO:0000256" key="4">
    <source>
        <dbReference type="ARBA" id="ARBA00022679"/>
    </source>
</evidence>
<dbReference type="Proteomes" id="UP000887567">
    <property type="component" value="Unplaced"/>
</dbReference>
<dbReference type="OrthoDB" id="5964716at2759"/>
<dbReference type="GO" id="GO:0006493">
    <property type="term" value="P:protein O-linked glycosylation"/>
    <property type="evidence" value="ECO:0007669"/>
    <property type="project" value="TreeGrafter"/>
</dbReference>
<dbReference type="Pfam" id="PF01762">
    <property type="entry name" value="Galactosyl_T"/>
    <property type="match status" value="1"/>
</dbReference>
<keyword evidence="7" id="KW-1133">Transmembrane helix</keyword>
<protein>
    <recommendedName>
        <fullName evidence="10">Hexosyltransferase</fullName>
        <ecNumber evidence="10">2.4.1.-</ecNumber>
    </recommendedName>
</protein>
<evidence type="ECO:0000256" key="8">
    <source>
        <dbReference type="ARBA" id="ARBA00023034"/>
    </source>
</evidence>
<dbReference type="PANTHER" id="PTHR11214">
    <property type="entry name" value="BETA-1,3-N-ACETYLGLUCOSAMINYLTRANSFERASE"/>
    <property type="match status" value="1"/>
</dbReference>
<evidence type="ECO:0000256" key="7">
    <source>
        <dbReference type="ARBA" id="ARBA00022989"/>
    </source>
</evidence>
<keyword evidence="4" id="KW-0808">Transferase</keyword>
<dbReference type="RefSeq" id="XP_020896488.1">
    <property type="nucleotide sequence ID" value="XM_021040829.2"/>
</dbReference>